<dbReference type="RefSeq" id="WP_238221228.1">
    <property type="nucleotide sequence ID" value="NZ_BPQD01000001.1"/>
</dbReference>
<sequence length="66" mass="7215">MDRTDPTTRHSGDLRLQRSVADTLRVIAAACAEREAPPVKAARQELAAIYGATRLTRRREGLRAAG</sequence>
<name>A0ABT8BCV8_9HYPH</name>
<evidence type="ECO:0008006" key="3">
    <source>
        <dbReference type="Google" id="ProtNLM"/>
    </source>
</evidence>
<dbReference type="Proteomes" id="UP001224644">
    <property type="component" value="Unassembled WGS sequence"/>
</dbReference>
<dbReference type="EMBL" id="JAUFPX010000002">
    <property type="protein sequence ID" value="MDN3589887.1"/>
    <property type="molecule type" value="Genomic_DNA"/>
</dbReference>
<protein>
    <recommendedName>
        <fullName evidence="3">GntR family transcriptional regulator</fullName>
    </recommendedName>
</protein>
<evidence type="ECO:0000313" key="1">
    <source>
        <dbReference type="EMBL" id="MDN3589887.1"/>
    </source>
</evidence>
<reference evidence="2" key="1">
    <citation type="journal article" date="2019" name="Int. J. Syst. Evol. Microbiol.">
        <title>The Global Catalogue of Microorganisms (GCM) 10K type strain sequencing project: providing services to taxonomists for standard genome sequencing and annotation.</title>
        <authorList>
            <consortium name="The Broad Institute Genomics Platform"/>
            <consortium name="The Broad Institute Genome Sequencing Center for Infectious Disease"/>
            <person name="Wu L."/>
            <person name="Ma J."/>
        </authorList>
    </citation>
    <scope>NUCLEOTIDE SEQUENCE [LARGE SCALE GENOMIC DNA]</scope>
    <source>
        <strain evidence="2">CECT 7069</strain>
    </source>
</reference>
<proteinExistence type="predicted"/>
<evidence type="ECO:0000313" key="2">
    <source>
        <dbReference type="Proteomes" id="UP001224644"/>
    </source>
</evidence>
<gene>
    <name evidence="1" type="ORF">QWZ12_04595</name>
</gene>
<comment type="caution">
    <text evidence="1">The sequence shown here is derived from an EMBL/GenBank/DDBJ whole genome shotgun (WGS) entry which is preliminary data.</text>
</comment>
<accession>A0ABT8BCV8</accession>
<organism evidence="1 2">
    <name type="scientific">Methylobacterium adhaesivum</name>
    <dbReference type="NCBI Taxonomy" id="333297"/>
    <lineage>
        <taxon>Bacteria</taxon>
        <taxon>Pseudomonadati</taxon>
        <taxon>Pseudomonadota</taxon>
        <taxon>Alphaproteobacteria</taxon>
        <taxon>Hyphomicrobiales</taxon>
        <taxon>Methylobacteriaceae</taxon>
        <taxon>Methylobacterium</taxon>
    </lineage>
</organism>
<keyword evidence="2" id="KW-1185">Reference proteome</keyword>